<feature type="region of interest" description="Disordered" evidence="1">
    <location>
        <begin position="128"/>
        <end position="156"/>
    </location>
</feature>
<name>A0AA39S835_ACESA</name>
<evidence type="ECO:0000313" key="3">
    <source>
        <dbReference type="Proteomes" id="UP001168877"/>
    </source>
</evidence>
<keyword evidence="3" id="KW-1185">Reference proteome</keyword>
<feature type="region of interest" description="Disordered" evidence="1">
    <location>
        <begin position="170"/>
        <end position="189"/>
    </location>
</feature>
<dbReference type="EMBL" id="JAUESC010000383">
    <property type="protein sequence ID" value="KAK0585692.1"/>
    <property type="molecule type" value="Genomic_DNA"/>
</dbReference>
<sequence length="319" mass="34601">MLEDDDFDFGIGDGTGFNGGRDGAGGWDGGSDGLFMKIQEMDMPSRHLVNDSSPVTGHSQSSIQAPFSNDISLSPGIMDSQPVDIPVQTLIRTAISTYPMQTMLKSGREATTEAMARLNVWLRTESPPKRIHHRSGPFERKSWSLQGSNHYSRSDQRNWRHGAAGINSAQKATANYSGEVGRSDGKPMNQPEEMQILKPNTNLMQNHSVINATKDKTLSGDKTLGVNLSALKGKAVQSQEAVDEREKKGTMPCSSMGQMEMDQAVLIGPIVLPSPEGKRADQIREEGIQSEGKKGKFSEVVNQSSDAAEVVIPDDLAQS</sequence>
<evidence type="ECO:0000256" key="1">
    <source>
        <dbReference type="SAM" id="MobiDB-lite"/>
    </source>
</evidence>
<feature type="region of interest" description="Disordered" evidence="1">
    <location>
        <begin position="1"/>
        <end position="25"/>
    </location>
</feature>
<comment type="caution">
    <text evidence="2">The sequence shown here is derived from an EMBL/GenBank/DDBJ whole genome shotgun (WGS) entry which is preliminary data.</text>
</comment>
<accession>A0AA39S835</accession>
<reference evidence="2" key="2">
    <citation type="submission" date="2023-06" db="EMBL/GenBank/DDBJ databases">
        <authorList>
            <person name="Swenson N.G."/>
            <person name="Wegrzyn J.L."/>
            <person name="Mcevoy S.L."/>
        </authorList>
    </citation>
    <scope>NUCLEOTIDE SEQUENCE</scope>
    <source>
        <strain evidence="2">NS2018</strain>
        <tissue evidence="2">Leaf</tissue>
    </source>
</reference>
<feature type="compositionally biased region" description="Basic and acidic residues" evidence="1">
    <location>
        <begin position="276"/>
        <end position="297"/>
    </location>
</feature>
<reference evidence="2" key="1">
    <citation type="journal article" date="2022" name="Plant J.">
        <title>Strategies of tolerance reflected in two North American maple genomes.</title>
        <authorList>
            <person name="McEvoy S.L."/>
            <person name="Sezen U.U."/>
            <person name="Trouern-Trend A."/>
            <person name="McMahon S.M."/>
            <person name="Schaberg P.G."/>
            <person name="Yang J."/>
            <person name="Wegrzyn J.L."/>
            <person name="Swenson N.G."/>
        </authorList>
    </citation>
    <scope>NUCLEOTIDE SEQUENCE</scope>
    <source>
        <strain evidence="2">NS2018</strain>
    </source>
</reference>
<organism evidence="2 3">
    <name type="scientific">Acer saccharum</name>
    <name type="common">Sugar maple</name>
    <dbReference type="NCBI Taxonomy" id="4024"/>
    <lineage>
        <taxon>Eukaryota</taxon>
        <taxon>Viridiplantae</taxon>
        <taxon>Streptophyta</taxon>
        <taxon>Embryophyta</taxon>
        <taxon>Tracheophyta</taxon>
        <taxon>Spermatophyta</taxon>
        <taxon>Magnoliopsida</taxon>
        <taxon>eudicotyledons</taxon>
        <taxon>Gunneridae</taxon>
        <taxon>Pentapetalae</taxon>
        <taxon>rosids</taxon>
        <taxon>malvids</taxon>
        <taxon>Sapindales</taxon>
        <taxon>Sapindaceae</taxon>
        <taxon>Hippocastanoideae</taxon>
        <taxon>Acereae</taxon>
        <taxon>Acer</taxon>
    </lineage>
</organism>
<proteinExistence type="predicted"/>
<evidence type="ECO:0000313" key="2">
    <source>
        <dbReference type="EMBL" id="KAK0585692.1"/>
    </source>
</evidence>
<dbReference type="AlphaFoldDB" id="A0AA39S835"/>
<protein>
    <submittedName>
        <fullName evidence="2">Uncharacterized protein</fullName>
    </submittedName>
</protein>
<dbReference type="Proteomes" id="UP001168877">
    <property type="component" value="Unassembled WGS sequence"/>
</dbReference>
<feature type="compositionally biased region" description="Gly residues" evidence="1">
    <location>
        <begin position="11"/>
        <end position="25"/>
    </location>
</feature>
<gene>
    <name evidence="2" type="ORF">LWI29_032507</name>
</gene>
<feature type="region of interest" description="Disordered" evidence="1">
    <location>
        <begin position="272"/>
        <end position="305"/>
    </location>
</feature>